<protein>
    <submittedName>
        <fullName evidence="1">Uncharacterized protein</fullName>
    </submittedName>
</protein>
<reference evidence="2" key="1">
    <citation type="journal article" date="2022" name="Mol. Ecol. Resour.">
        <title>The genomes of chicory, endive, great burdock and yacon provide insights into Asteraceae palaeo-polyploidization history and plant inulin production.</title>
        <authorList>
            <person name="Fan W."/>
            <person name="Wang S."/>
            <person name="Wang H."/>
            <person name="Wang A."/>
            <person name="Jiang F."/>
            <person name="Liu H."/>
            <person name="Zhao H."/>
            <person name="Xu D."/>
            <person name="Zhang Y."/>
        </authorList>
    </citation>
    <scope>NUCLEOTIDE SEQUENCE [LARGE SCALE GENOMIC DNA]</scope>
    <source>
        <strain evidence="2">cv. Punajuju</strain>
    </source>
</reference>
<dbReference type="EMBL" id="CM042012">
    <property type="protein sequence ID" value="KAI3752877.1"/>
    <property type="molecule type" value="Genomic_DNA"/>
</dbReference>
<comment type="caution">
    <text evidence="1">The sequence shown here is derived from an EMBL/GenBank/DDBJ whole genome shotgun (WGS) entry which is preliminary data.</text>
</comment>
<evidence type="ECO:0000313" key="2">
    <source>
        <dbReference type="Proteomes" id="UP001055811"/>
    </source>
</evidence>
<accession>A0ACB9E329</accession>
<name>A0ACB9E329_CICIN</name>
<reference evidence="1 2" key="2">
    <citation type="journal article" date="2022" name="Mol. Ecol. Resour.">
        <title>The genomes of chicory, endive, great burdock and yacon provide insights into Asteraceae paleo-polyploidization history and plant inulin production.</title>
        <authorList>
            <person name="Fan W."/>
            <person name="Wang S."/>
            <person name="Wang H."/>
            <person name="Wang A."/>
            <person name="Jiang F."/>
            <person name="Liu H."/>
            <person name="Zhao H."/>
            <person name="Xu D."/>
            <person name="Zhang Y."/>
        </authorList>
    </citation>
    <scope>NUCLEOTIDE SEQUENCE [LARGE SCALE GENOMIC DNA]</scope>
    <source>
        <strain evidence="2">cv. Punajuju</strain>
        <tissue evidence="1">Leaves</tissue>
    </source>
</reference>
<proteinExistence type="predicted"/>
<organism evidence="1 2">
    <name type="scientific">Cichorium intybus</name>
    <name type="common">Chicory</name>
    <dbReference type="NCBI Taxonomy" id="13427"/>
    <lineage>
        <taxon>Eukaryota</taxon>
        <taxon>Viridiplantae</taxon>
        <taxon>Streptophyta</taxon>
        <taxon>Embryophyta</taxon>
        <taxon>Tracheophyta</taxon>
        <taxon>Spermatophyta</taxon>
        <taxon>Magnoliopsida</taxon>
        <taxon>eudicotyledons</taxon>
        <taxon>Gunneridae</taxon>
        <taxon>Pentapetalae</taxon>
        <taxon>asterids</taxon>
        <taxon>campanulids</taxon>
        <taxon>Asterales</taxon>
        <taxon>Asteraceae</taxon>
        <taxon>Cichorioideae</taxon>
        <taxon>Cichorieae</taxon>
        <taxon>Cichoriinae</taxon>
        <taxon>Cichorium</taxon>
    </lineage>
</organism>
<keyword evidence="2" id="KW-1185">Reference proteome</keyword>
<dbReference type="Proteomes" id="UP001055811">
    <property type="component" value="Linkage Group LG04"/>
</dbReference>
<gene>
    <name evidence="1" type="ORF">L2E82_24917</name>
</gene>
<evidence type="ECO:0000313" key="1">
    <source>
        <dbReference type="EMBL" id="KAI3752877.1"/>
    </source>
</evidence>
<sequence>MLLDELTWRCILRKQLKKLSAIILGCLTAAILLEATILPSGVDFSLFSILINSVETNEVLVLVARYAPPISYNFLTLIHLPGDATTLFERNIFRLKNDADDLDGFDPSGLMIMQKERSSLEKGHKVGELVIPLARHFNGSNMDVESANDSTIAGDSRATTTLISNGTRGYTELSKTDIRESNKDVITQKYDSSRANPSKKELTSTSSLDTNQNQTMGSGQSSKIASTWVSMNSNFQNFKSKMEAKRFVPLQQDQDSQLSHASSSDTLDDIFERLKKPPQDDTM</sequence>